<keyword evidence="4 7" id="KW-1133">Transmembrane helix</keyword>
<keyword evidence="5 7" id="KW-0472">Membrane</keyword>
<keyword evidence="3 7" id="KW-0812">Transmembrane</keyword>
<comment type="subcellular location">
    <subcellularLocation>
        <location evidence="1">Cell membrane</location>
        <topology evidence="1">Single-pass membrane protein</topology>
    </subcellularLocation>
</comment>
<name>A0ABW5UC96_9SPHI</name>
<gene>
    <name evidence="11" type="ORF">ACFSQ6_07125</name>
</gene>
<evidence type="ECO:0000256" key="7">
    <source>
        <dbReference type="SAM" id="Phobius"/>
    </source>
</evidence>
<evidence type="ECO:0000259" key="8">
    <source>
        <dbReference type="Pfam" id="PF04024"/>
    </source>
</evidence>
<evidence type="ECO:0000259" key="9">
    <source>
        <dbReference type="Pfam" id="PF22571"/>
    </source>
</evidence>
<dbReference type="Pfam" id="PF04024">
    <property type="entry name" value="PspC"/>
    <property type="match status" value="1"/>
</dbReference>
<organism evidence="11 12">
    <name type="scientific">Sphingobacterium populi</name>
    <dbReference type="NCBI Taxonomy" id="1812824"/>
    <lineage>
        <taxon>Bacteria</taxon>
        <taxon>Pseudomonadati</taxon>
        <taxon>Bacteroidota</taxon>
        <taxon>Sphingobacteriia</taxon>
        <taxon>Sphingobacteriales</taxon>
        <taxon>Sphingobacteriaceae</taxon>
        <taxon>Sphingobacterium</taxon>
    </lineage>
</organism>
<dbReference type="InterPro" id="IPR007168">
    <property type="entry name" value="Phageshock_PspC_N"/>
</dbReference>
<feature type="transmembrane region" description="Helical" evidence="7">
    <location>
        <begin position="163"/>
        <end position="189"/>
    </location>
</feature>
<dbReference type="InterPro" id="IPR052027">
    <property type="entry name" value="PspC"/>
</dbReference>
<keyword evidence="2" id="KW-1003">Cell membrane</keyword>
<feature type="transmembrane region" description="Helical" evidence="7">
    <location>
        <begin position="249"/>
        <end position="276"/>
    </location>
</feature>
<evidence type="ECO:0000256" key="4">
    <source>
        <dbReference type="ARBA" id="ARBA00022989"/>
    </source>
</evidence>
<dbReference type="EMBL" id="JBHUMB010000006">
    <property type="protein sequence ID" value="MFD2743165.1"/>
    <property type="molecule type" value="Genomic_DNA"/>
</dbReference>
<feature type="region of interest" description="Disordered" evidence="6">
    <location>
        <begin position="531"/>
        <end position="551"/>
    </location>
</feature>
<proteinExistence type="predicted"/>
<dbReference type="PANTHER" id="PTHR33885:SF3">
    <property type="entry name" value="PHAGE SHOCK PROTEIN C"/>
    <property type="match status" value="1"/>
</dbReference>
<keyword evidence="12" id="KW-1185">Reference proteome</keyword>
<feature type="transmembrane region" description="Helical" evidence="7">
    <location>
        <begin position="331"/>
        <end position="352"/>
    </location>
</feature>
<feature type="domain" description="PspC-related transmembrane region" evidence="9">
    <location>
        <begin position="234"/>
        <end position="358"/>
    </location>
</feature>
<dbReference type="InterPro" id="IPR054319">
    <property type="entry name" value="PspC-rel_ToastRack"/>
</dbReference>
<dbReference type="InterPro" id="IPR054321">
    <property type="entry name" value="PspC-rel_TM"/>
</dbReference>
<reference evidence="12" key="1">
    <citation type="journal article" date="2019" name="Int. J. Syst. Evol. Microbiol.">
        <title>The Global Catalogue of Microorganisms (GCM) 10K type strain sequencing project: providing services to taxonomists for standard genome sequencing and annotation.</title>
        <authorList>
            <consortium name="The Broad Institute Genomics Platform"/>
            <consortium name="The Broad Institute Genome Sequencing Center for Infectious Disease"/>
            <person name="Wu L."/>
            <person name="Ma J."/>
        </authorList>
    </citation>
    <scope>NUCLEOTIDE SEQUENCE [LARGE SCALE GENOMIC DNA]</scope>
    <source>
        <strain evidence="12">KCTC 42247</strain>
    </source>
</reference>
<evidence type="ECO:0000313" key="12">
    <source>
        <dbReference type="Proteomes" id="UP001597418"/>
    </source>
</evidence>
<feature type="compositionally biased region" description="Acidic residues" evidence="6">
    <location>
        <begin position="542"/>
        <end position="551"/>
    </location>
</feature>
<accession>A0ABW5UC96</accession>
<comment type="caution">
    <text evidence="11">The sequence shown here is derived from an EMBL/GenBank/DDBJ whole genome shotgun (WGS) entry which is preliminary data.</text>
</comment>
<evidence type="ECO:0000259" key="10">
    <source>
        <dbReference type="Pfam" id="PF22744"/>
    </source>
</evidence>
<evidence type="ECO:0000256" key="5">
    <source>
        <dbReference type="ARBA" id="ARBA00023136"/>
    </source>
</evidence>
<evidence type="ECO:0000256" key="1">
    <source>
        <dbReference type="ARBA" id="ARBA00004162"/>
    </source>
</evidence>
<feature type="transmembrane region" description="Helical" evidence="7">
    <location>
        <begin position="296"/>
        <end position="319"/>
    </location>
</feature>
<feature type="domain" description="Phage shock protein PspC N-terminal" evidence="8">
    <location>
        <begin position="132"/>
        <end position="188"/>
    </location>
</feature>
<feature type="domain" description="PspC-related ToastRack" evidence="10">
    <location>
        <begin position="408"/>
        <end position="531"/>
    </location>
</feature>
<protein>
    <submittedName>
        <fullName evidence="11">PspC domain-containing protein</fullName>
    </submittedName>
</protein>
<dbReference type="PANTHER" id="PTHR33885">
    <property type="entry name" value="PHAGE SHOCK PROTEIN C"/>
    <property type="match status" value="1"/>
</dbReference>
<evidence type="ECO:0000256" key="2">
    <source>
        <dbReference type="ARBA" id="ARBA00022475"/>
    </source>
</evidence>
<evidence type="ECO:0000256" key="6">
    <source>
        <dbReference type="SAM" id="MobiDB-lite"/>
    </source>
</evidence>
<dbReference type="RefSeq" id="WP_082785022.1">
    <property type="nucleotide sequence ID" value="NZ_JBHUMB010000006.1"/>
</dbReference>
<dbReference type="Proteomes" id="UP001597418">
    <property type="component" value="Unassembled WGS sequence"/>
</dbReference>
<sequence length="551" mass="62410">MNKTIIININSIVFHIEEDAYEILRSYMIDIKRHFGRSEDSKEILEDIENRIAEMFSERIHSGKKEVIGIVDVNQVIAQMGRVSDFEAGILEDESTTTKDPIDYSAEKASSEHVDQAAEPKISAANASYFAKKLMRDPDDKMLGGVASGLGHYFGIESKWVRVIFLAFFLFAGSGAMLYVVLWMVMPLASSRADRMAMRGEAPNLENFKKSFEKEIDEFPALNSRDTGGRAKHTVESVIGRILRVIGRILGVFALSIISISLIGFFIVFVFSWLNLSGFHTDIMFPPLLNMETREAYFALMAGFLAISIPFMSLFYLLLRVLFNAPKMNNYASLTLLTMWCLSIIAVIYFSISTSHDFRETSTIKVEKPLQPATSFVLSERDVRVIDASDEDRSKGRIKAIDEGYSLRDDLAITIESIDSLEKPFIQYNYTAKGRTFKQASDNASDIAYKVKQDGRNLIFDSHFLFSTDKKVYRDQRIDVKVFLPVGTSVTIMNNMDYKVRNSVWIHDCYPGINHKSTEWIMTKNGLKCATANPEEQKDEKNEEEGVTSES</sequence>
<dbReference type="Pfam" id="PF22744">
    <property type="entry name" value="Toast-rack_PspC-Cterm"/>
    <property type="match status" value="1"/>
</dbReference>
<dbReference type="Pfam" id="PF22571">
    <property type="entry name" value="LiaI-LiaF-TM_PspC"/>
    <property type="match status" value="1"/>
</dbReference>
<evidence type="ECO:0000256" key="3">
    <source>
        <dbReference type="ARBA" id="ARBA00022692"/>
    </source>
</evidence>
<evidence type="ECO:0000313" key="11">
    <source>
        <dbReference type="EMBL" id="MFD2743165.1"/>
    </source>
</evidence>